<organism evidence="2 3">
    <name type="scientific">Portunus trituberculatus</name>
    <name type="common">Swimming crab</name>
    <name type="synonym">Neptunus trituberculatus</name>
    <dbReference type="NCBI Taxonomy" id="210409"/>
    <lineage>
        <taxon>Eukaryota</taxon>
        <taxon>Metazoa</taxon>
        <taxon>Ecdysozoa</taxon>
        <taxon>Arthropoda</taxon>
        <taxon>Crustacea</taxon>
        <taxon>Multicrustacea</taxon>
        <taxon>Malacostraca</taxon>
        <taxon>Eumalacostraca</taxon>
        <taxon>Eucarida</taxon>
        <taxon>Decapoda</taxon>
        <taxon>Pleocyemata</taxon>
        <taxon>Brachyura</taxon>
        <taxon>Eubrachyura</taxon>
        <taxon>Portunoidea</taxon>
        <taxon>Portunidae</taxon>
        <taxon>Portuninae</taxon>
        <taxon>Portunus</taxon>
    </lineage>
</organism>
<feature type="compositionally biased region" description="Polar residues" evidence="1">
    <location>
        <begin position="78"/>
        <end position="87"/>
    </location>
</feature>
<feature type="compositionally biased region" description="Basic and acidic residues" evidence="1">
    <location>
        <begin position="113"/>
        <end position="130"/>
    </location>
</feature>
<evidence type="ECO:0000313" key="3">
    <source>
        <dbReference type="Proteomes" id="UP000324222"/>
    </source>
</evidence>
<gene>
    <name evidence="2" type="ORF">E2C01_083524</name>
</gene>
<feature type="region of interest" description="Disordered" evidence="1">
    <location>
        <begin position="78"/>
        <end position="130"/>
    </location>
</feature>
<comment type="caution">
    <text evidence="2">The sequence shown here is derived from an EMBL/GenBank/DDBJ whole genome shotgun (WGS) entry which is preliminary data.</text>
</comment>
<reference evidence="2 3" key="1">
    <citation type="submission" date="2019-05" db="EMBL/GenBank/DDBJ databases">
        <title>Another draft genome of Portunus trituberculatus and its Hox gene families provides insights of decapod evolution.</title>
        <authorList>
            <person name="Jeong J.-H."/>
            <person name="Song I."/>
            <person name="Kim S."/>
            <person name="Choi T."/>
            <person name="Kim D."/>
            <person name="Ryu S."/>
            <person name="Kim W."/>
        </authorList>
    </citation>
    <scope>NUCLEOTIDE SEQUENCE [LARGE SCALE GENOMIC DNA]</scope>
    <source>
        <tissue evidence="2">Muscle</tissue>
    </source>
</reference>
<name>A0A5B7J204_PORTR</name>
<evidence type="ECO:0000313" key="2">
    <source>
        <dbReference type="EMBL" id="MPC88609.1"/>
    </source>
</evidence>
<protein>
    <submittedName>
        <fullName evidence="2">Uncharacterized protein</fullName>
    </submittedName>
</protein>
<keyword evidence="3" id="KW-1185">Reference proteome</keyword>
<sequence length="130" mass="14558">MHGVWWPGCISRISKLNSPSPFYHYYSTPLSITYTELSTTTPSQTITQHHSDTQHYHISTLSITKKPHQHHCDTTASAYQSPVTHGHSSPAVMHLSPRGGITKQILTYQSLGARERDRSNKTDAGETDSR</sequence>
<proteinExistence type="predicted"/>
<evidence type="ECO:0000256" key="1">
    <source>
        <dbReference type="SAM" id="MobiDB-lite"/>
    </source>
</evidence>
<dbReference type="AlphaFoldDB" id="A0A5B7J204"/>
<dbReference type="Proteomes" id="UP000324222">
    <property type="component" value="Unassembled WGS sequence"/>
</dbReference>
<dbReference type="EMBL" id="VSRR010078309">
    <property type="protein sequence ID" value="MPC88609.1"/>
    <property type="molecule type" value="Genomic_DNA"/>
</dbReference>
<accession>A0A5B7J204</accession>